<organism evidence="1 2">
    <name type="scientific">Necator americanus</name>
    <name type="common">Human hookworm</name>
    <dbReference type="NCBI Taxonomy" id="51031"/>
    <lineage>
        <taxon>Eukaryota</taxon>
        <taxon>Metazoa</taxon>
        <taxon>Ecdysozoa</taxon>
        <taxon>Nematoda</taxon>
        <taxon>Chromadorea</taxon>
        <taxon>Rhabditida</taxon>
        <taxon>Rhabditina</taxon>
        <taxon>Rhabditomorpha</taxon>
        <taxon>Strongyloidea</taxon>
        <taxon>Ancylostomatidae</taxon>
        <taxon>Bunostominae</taxon>
        <taxon>Necator</taxon>
    </lineage>
</organism>
<evidence type="ECO:0000313" key="2">
    <source>
        <dbReference type="Proteomes" id="UP001303046"/>
    </source>
</evidence>
<accession>A0ABR1ENK2</accession>
<reference evidence="1 2" key="1">
    <citation type="submission" date="2023-08" db="EMBL/GenBank/DDBJ databases">
        <title>A Necator americanus chromosomal reference genome.</title>
        <authorList>
            <person name="Ilik V."/>
            <person name="Petrzelkova K.J."/>
            <person name="Pardy F."/>
            <person name="Fuh T."/>
            <person name="Niatou-Singa F.S."/>
            <person name="Gouil Q."/>
            <person name="Baker L."/>
            <person name="Ritchie M.E."/>
            <person name="Jex A.R."/>
            <person name="Gazzola D."/>
            <person name="Li H."/>
            <person name="Toshio Fujiwara R."/>
            <person name="Zhan B."/>
            <person name="Aroian R.V."/>
            <person name="Pafco B."/>
            <person name="Schwarz E.M."/>
        </authorList>
    </citation>
    <scope>NUCLEOTIDE SEQUENCE [LARGE SCALE GENOMIC DNA]</scope>
    <source>
        <strain evidence="1 2">Aroian</strain>
        <tissue evidence="1">Whole animal</tissue>
    </source>
</reference>
<dbReference type="EMBL" id="JAVFWL010000006">
    <property type="protein sequence ID" value="KAK6763965.1"/>
    <property type="molecule type" value="Genomic_DNA"/>
</dbReference>
<protein>
    <submittedName>
        <fullName evidence="1">Uncharacterized protein</fullName>
    </submittedName>
</protein>
<sequence length="153" mass="17676">MRSSTIVQSAYCQSSTSPLQERSLMGLKNSWMKDSHTKLTAVLTQTTSLSSSQCTVYNGTMNRDEFNGAESRRVFAETQELEFSIAWRYSRERRRNFYVSSELLKKLLKAVIRDCLFITPHSFCDFDYRVKLQFVLTYAGTEVIRTPNKIATK</sequence>
<gene>
    <name evidence="1" type="primary">Necator_chrX.g24503</name>
    <name evidence="1" type="ORF">RB195_024338</name>
</gene>
<keyword evidence="2" id="KW-1185">Reference proteome</keyword>
<name>A0ABR1ENK2_NECAM</name>
<proteinExistence type="predicted"/>
<comment type="caution">
    <text evidence="1">The sequence shown here is derived from an EMBL/GenBank/DDBJ whole genome shotgun (WGS) entry which is preliminary data.</text>
</comment>
<evidence type="ECO:0000313" key="1">
    <source>
        <dbReference type="EMBL" id="KAK6763965.1"/>
    </source>
</evidence>
<dbReference type="Proteomes" id="UP001303046">
    <property type="component" value="Unassembled WGS sequence"/>
</dbReference>